<dbReference type="PANTHER" id="PTHR31645">
    <property type="entry name" value="OLIGOPEPTIDE TRANSPORTER YGL114W-RELATED"/>
    <property type="match status" value="1"/>
</dbReference>
<reference evidence="7 8" key="1">
    <citation type="submission" date="2018-01" db="EMBL/GenBank/DDBJ databases">
        <title>Genome Sequencing and Assembly of Anaerobacter polyendosporus strain CT4.</title>
        <authorList>
            <person name="Tachaapaikoon C."/>
            <person name="Sutheeworapong S."/>
            <person name="Jenjaroenpun P."/>
            <person name="Wongsurawat T."/>
            <person name="Nookeaw I."/>
            <person name="Cheawchanlertfa P."/>
            <person name="Kosugi A."/>
            <person name="Cheevadhanarak S."/>
            <person name="Ratanakhanokchai K."/>
        </authorList>
    </citation>
    <scope>NUCLEOTIDE SEQUENCE [LARGE SCALE GENOMIC DNA]</scope>
    <source>
        <strain evidence="7 8">CT4</strain>
    </source>
</reference>
<dbReference type="GO" id="GO:0016020">
    <property type="term" value="C:membrane"/>
    <property type="evidence" value="ECO:0007669"/>
    <property type="project" value="UniProtKB-SubCell"/>
</dbReference>
<accession>A0A3R5QTZ4</accession>
<gene>
    <name evidence="7" type="ORF">C1I91_11970</name>
</gene>
<dbReference type="KEGG" id="cmah:C1I91_11970"/>
<dbReference type="OrthoDB" id="9809340at2"/>
<evidence type="ECO:0000256" key="4">
    <source>
        <dbReference type="ARBA" id="ARBA00022989"/>
    </source>
</evidence>
<feature type="transmembrane region" description="Helical" evidence="6">
    <location>
        <begin position="392"/>
        <end position="413"/>
    </location>
</feature>
<comment type="subcellular location">
    <subcellularLocation>
        <location evidence="1">Membrane</location>
        <topology evidence="1">Multi-pass membrane protein</topology>
    </subcellularLocation>
</comment>
<dbReference type="Proteomes" id="UP000286268">
    <property type="component" value="Chromosome"/>
</dbReference>
<feature type="transmembrane region" description="Helical" evidence="6">
    <location>
        <begin position="36"/>
        <end position="54"/>
    </location>
</feature>
<keyword evidence="5 6" id="KW-0472">Membrane</keyword>
<dbReference type="RefSeq" id="WP_128213083.1">
    <property type="nucleotide sequence ID" value="NZ_CP025746.1"/>
</dbReference>
<organism evidence="7 8">
    <name type="scientific">Clostridium manihotivorum</name>
    <dbReference type="NCBI Taxonomy" id="2320868"/>
    <lineage>
        <taxon>Bacteria</taxon>
        <taxon>Bacillati</taxon>
        <taxon>Bacillota</taxon>
        <taxon>Clostridia</taxon>
        <taxon>Eubacteriales</taxon>
        <taxon>Clostridiaceae</taxon>
        <taxon>Clostridium</taxon>
    </lineage>
</organism>
<protein>
    <recommendedName>
        <fullName evidence="9">Oligopeptide transporter, OPT family</fullName>
    </recommendedName>
</protein>
<keyword evidence="3 6" id="KW-0812">Transmembrane</keyword>
<feature type="transmembrane region" description="Helical" evidence="6">
    <location>
        <begin position="284"/>
        <end position="302"/>
    </location>
</feature>
<evidence type="ECO:0008006" key="9">
    <source>
        <dbReference type="Google" id="ProtNLM"/>
    </source>
</evidence>
<feature type="transmembrane region" description="Helical" evidence="6">
    <location>
        <begin position="357"/>
        <end position="380"/>
    </location>
</feature>
<evidence type="ECO:0000256" key="3">
    <source>
        <dbReference type="ARBA" id="ARBA00022692"/>
    </source>
</evidence>
<keyword evidence="4 6" id="KW-1133">Transmembrane helix</keyword>
<proteinExistence type="predicted"/>
<sequence length="531" mass="57519">MKHAIKWGYMVSLGLLIGILYAFIGILLVYKTGMSISSTLVTPIIFYFFIRIFFKPTSEELTLVQIFSSGASLATFSLESAYAASIIYGGNGANIHLWIIMVLGIGMNVFGILIAIPLLRVWIYEEGLPFPKGQAMGNIILSITEDKKENLFQILWCGLIAIVVYITVRLKKSLYNPLASLFKTPDFIGAEISPLLFGLGMFLPFKSVLFMLIGTAYSTLVLVLSNKGFSPAITFKDHLSNPLVLSVAIGLALGYTIYIVPGLLIKIGSVFSNIAKKNTKLNHIYGVCFLVFFLCLSTFIKIQFSFPIYGLIVILCLALLFGLVTARTRGETGLGTTATIYFTIPLIGIITKNITTTLLISGGITLMTVTLSDCMEMMSIGKVTKTSIKKLIICYTIGSVVGVLIGSVTMFILKSEYGFGNSLLPAPTSLTWGTIAKAVVNRGIPTSINIIYIEIAIFLSIILAHFKHSPLLIGMGILIPTSVIIPIFLGGLIAKLLVKNNSKLVPNNVAVGLITGEGIMSIISAVMDVLK</sequence>
<evidence type="ECO:0000256" key="6">
    <source>
        <dbReference type="SAM" id="Phobius"/>
    </source>
</evidence>
<dbReference type="AlphaFoldDB" id="A0A3R5QTZ4"/>
<feature type="transmembrane region" description="Helical" evidence="6">
    <location>
        <begin position="244"/>
        <end position="264"/>
    </location>
</feature>
<dbReference type="EMBL" id="CP025746">
    <property type="protein sequence ID" value="QAA32294.1"/>
    <property type="molecule type" value="Genomic_DNA"/>
</dbReference>
<feature type="transmembrane region" description="Helical" evidence="6">
    <location>
        <begin position="7"/>
        <end position="30"/>
    </location>
</feature>
<keyword evidence="8" id="KW-1185">Reference proteome</keyword>
<evidence type="ECO:0000313" key="8">
    <source>
        <dbReference type="Proteomes" id="UP000286268"/>
    </source>
</evidence>
<evidence type="ECO:0000313" key="7">
    <source>
        <dbReference type="EMBL" id="QAA32294.1"/>
    </source>
</evidence>
<feature type="transmembrane region" description="Helical" evidence="6">
    <location>
        <begin position="333"/>
        <end position="351"/>
    </location>
</feature>
<evidence type="ECO:0000256" key="5">
    <source>
        <dbReference type="ARBA" id="ARBA00023136"/>
    </source>
</evidence>
<dbReference type="InterPro" id="IPR045035">
    <property type="entry name" value="YSL-like"/>
</dbReference>
<feature type="transmembrane region" description="Helical" evidence="6">
    <location>
        <begin position="308"/>
        <end position="326"/>
    </location>
</feature>
<feature type="transmembrane region" description="Helical" evidence="6">
    <location>
        <begin position="471"/>
        <end position="497"/>
    </location>
</feature>
<feature type="transmembrane region" description="Helical" evidence="6">
    <location>
        <begin position="150"/>
        <end position="167"/>
    </location>
</feature>
<dbReference type="InterPro" id="IPR004813">
    <property type="entry name" value="OPT"/>
</dbReference>
<dbReference type="PANTHER" id="PTHR31645:SF0">
    <property type="entry name" value="OLIGOPEPTIDE TRANSPORTER YGL114W-RELATED"/>
    <property type="match status" value="1"/>
</dbReference>
<evidence type="ECO:0000256" key="2">
    <source>
        <dbReference type="ARBA" id="ARBA00022448"/>
    </source>
</evidence>
<keyword evidence="2" id="KW-0813">Transport</keyword>
<dbReference type="GO" id="GO:0035673">
    <property type="term" value="F:oligopeptide transmembrane transporter activity"/>
    <property type="evidence" value="ECO:0007669"/>
    <property type="project" value="InterPro"/>
</dbReference>
<name>A0A3R5QTZ4_9CLOT</name>
<evidence type="ECO:0000256" key="1">
    <source>
        <dbReference type="ARBA" id="ARBA00004141"/>
    </source>
</evidence>
<feature type="transmembrane region" description="Helical" evidence="6">
    <location>
        <begin position="509"/>
        <end position="530"/>
    </location>
</feature>
<dbReference type="Pfam" id="PF03169">
    <property type="entry name" value="OPT"/>
    <property type="match status" value="2"/>
</dbReference>
<feature type="transmembrane region" description="Helical" evidence="6">
    <location>
        <begin position="95"/>
        <end position="119"/>
    </location>
</feature>
<feature type="transmembrane region" description="Helical" evidence="6">
    <location>
        <begin position="446"/>
        <end position="464"/>
    </location>
</feature>